<sequence length="50" mass="5326">MVAKGVPSTAVTVNSSSSPMFILLVLKDSPFTPVSFAALNAIVKSYYTKF</sequence>
<protein>
    <submittedName>
        <fullName evidence="1">Uncharacterized protein</fullName>
    </submittedName>
</protein>
<dbReference type="Proteomes" id="UP000828390">
    <property type="component" value="Unassembled WGS sequence"/>
</dbReference>
<comment type="caution">
    <text evidence="1">The sequence shown here is derived from an EMBL/GenBank/DDBJ whole genome shotgun (WGS) entry which is preliminary data.</text>
</comment>
<evidence type="ECO:0000313" key="2">
    <source>
        <dbReference type="Proteomes" id="UP000828390"/>
    </source>
</evidence>
<reference evidence="1" key="1">
    <citation type="journal article" date="2019" name="bioRxiv">
        <title>The Genome of the Zebra Mussel, Dreissena polymorpha: A Resource for Invasive Species Research.</title>
        <authorList>
            <person name="McCartney M.A."/>
            <person name="Auch B."/>
            <person name="Kono T."/>
            <person name="Mallez S."/>
            <person name="Zhang Y."/>
            <person name="Obille A."/>
            <person name="Becker A."/>
            <person name="Abrahante J.E."/>
            <person name="Garbe J."/>
            <person name="Badalamenti J.P."/>
            <person name="Herman A."/>
            <person name="Mangelson H."/>
            <person name="Liachko I."/>
            <person name="Sullivan S."/>
            <person name="Sone E.D."/>
            <person name="Koren S."/>
            <person name="Silverstein K.A.T."/>
            <person name="Beckman K.B."/>
            <person name="Gohl D.M."/>
        </authorList>
    </citation>
    <scope>NUCLEOTIDE SEQUENCE</scope>
    <source>
        <strain evidence="1">Duluth1</strain>
        <tissue evidence="1">Whole animal</tissue>
    </source>
</reference>
<reference evidence="1" key="2">
    <citation type="submission" date="2020-11" db="EMBL/GenBank/DDBJ databases">
        <authorList>
            <person name="McCartney M.A."/>
            <person name="Auch B."/>
            <person name="Kono T."/>
            <person name="Mallez S."/>
            <person name="Becker A."/>
            <person name="Gohl D.M."/>
            <person name="Silverstein K.A.T."/>
            <person name="Koren S."/>
            <person name="Bechman K.B."/>
            <person name="Herman A."/>
            <person name="Abrahante J.E."/>
            <person name="Garbe J."/>
        </authorList>
    </citation>
    <scope>NUCLEOTIDE SEQUENCE</scope>
    <source>
        <strain evidence="1">Duluth1</strain>
        <tissue evidence="1">Whole animal</tissue>
    </source>
</reference>
<proteinExistence type="predicted"/>
<gene>
    <name evidence="1" type="ORF">DPMN_132625</name>
</gene>
<organism evidence="1 2">
    <name type="scientific">Dreissena polymorpha</name>
    <name type="common">Zebra mussel</name>
    <name type="synonym">Mytilus polymorpha</name>
    <dbReference type="NCBI Taxonomy" id="45954"/>
    <lineage>
        <taxon>Eukaryota</taxon>
        <taxon>Metazoa</taxon>
        <taxon>Spiralia</taxon>
        <taxon>Lophotrochozoa</taxon>
        <taxon>Mollusca</taxon>
        <taxon>Bivalvia</taxon>
        <taxon>Autobranchia</taxon>
        <taxon>Heteroconchia</taxon>
        <taxon>Euheterodonta</taxon>
        <taxon>Imparidentia</taxon>
        <taxon>Neoheterodontei</taxon>
        <taxon>Myida</taxon>
        <taxon>Dreissenoidea</taxon>
        <taxon>Dreissenidae</taxon>
        <taxon>Dreissena</taxon>
    </lineage>
</organism>
<dbReference type="AlphaFoldDB" id="A0A9D4FWH6"/>
<dbReference type="EMBL" id="JAIWYP010000006">
    <property type="protein sequence ID" value="KAH3804341.1"/>
    <property type="molecule type" value="Genomic_DNA"/>
</dbReference>
<accession>A0A9D4FWH6</accession>
<name>A0A9D4FWH6_DREPO</name>
<keyword evidence="2" id="KW-1185">Reference proteome</keyword>
<evidence type="ECO:0000313" key="1">
    <source>
        <dbReference type="EMBL" id="KAH3804341.1"/>
    </source>
</evidence>